<name>A0A7S3VCN3_9STRA</name>
<feature type="compositionally biased region" description="Basic and acidic residues" evidence="1">
    <location>
        <begin position="1"/>
        <end position="11"/>
    </location>
</feature>
<proteinExistence type="predicted"/>
<feature type="region of interest" description="Disordered" evidence="1">
    <location>
        <begin position="1"/>
        <end position="71"/>
    </location>
</feature>
<protein>
    <submittedName>
        <fullName evidence="2">Uncharacterized protein</fullName>
    </submittedName>
</protein>
<organism evidence="2">
    <name type="scientific">Chaetoceros debilis</name>
    <dbReference type="NCBI Taxonomy" id="122233"/>
    <lineage>
        <taxon>Eukaryota</taxon>
        <taxon>Sar</taxon>
        <taxon>Stramenopiles</taxon>
        <taxon>Ochrophyta</taxon>
        <taxon>Bacillariophyta</taxon>
        <taxon>Coscinodiscophyceae</taxon>
        <taxon>Chaetocerotophycidae</taxon>
        <taxon>Chaetocerotales</taxon>
        <taxon>Chaetocerotaceae</taxon>
        <taxon>Chaetoceros</taxon>
    </lineage>
</organism>
<reference evidence="2" key="1">
    <citation type="submission" date="2021-01" db="EMBL/GenBank/DDBJ databases">
        <authorList>
            <person name="Corre E."/>
            <person name="Pelletier E."/>
            <person name="Niang G."/>
            <person name="Scheremetjew M."/>
            <person name="Finn R."/>
            <person name="Kale V."/>
            <person name="Holt S."/>
            <person name="Cochrane G."/>
            <person name="Meng A."/>
            <person name="Brown T."/>
            <person name="Cohen L."/>
        </authorList>
    </citation>
    <scope>NUCLEOTIDE SEQUENCE</scope>
    <source>
        <strain evidence="2">MM31A-1</strain>
    </source>
</reference>
<feature type="region of interest" description="Disordered" evidence="1">
    <location>
        <begin position="276"/>
        <end position="348"/>
    </location>
</feature>
<accession>A0A7S3VCN3</accession>
<feature type="compositionally biased region" description="Basic residues" evidence="1">
    <location>
        <begin position="47"/>
        <end position="59"/>
    </location>
</feature>
<dbReference type="AlphaFoldDB" id="A0A7S3VCN3"/>
<feature type="compositionally biased region" description="Basic and acidic residues" evidence="1">
    <location>
        <begin position="119"/>
        <end position="129"/>
    </location>
</feature>
<dbReference type="EMBL" id="HBIO01022095">
    <property type="protein sequence ID" value="CAE0472184.1"/>
    <property type="molecule type" value="Transcribed_RNA"/>
</dbReference>
<feature type="compositionally biased region" description="Polar residues" evidence="1">
    <location>
        <begin position="302"/>
        <end position="312"/>
    </location>
</feature>
<sequence length="379" mass="42160">MPGSPRVERAANIRIQHPNLSTEDAMKLAGFDDDEAKDPKRQSNVRQKTHRLTKGRNKRQSISQASGSDYLVAQDNARQRLSLDGRLQHGTSHEAGVTTSGDFLPLPIDYDGSGMHSQPFERPDLEPAHPSHYNTPQRDPRVKSDSSTRQVNDIPPTPGSARAEKAARFWLDNPNLSIEHAMKLAGYPDEEIKSKYRQNDIRQTAHQMTIQIAAKANKNAMSNELRGRLSGIERKMDDMANRLERTVDVKLKELGARIDDKFNYLHQHIHIMVGGSGNSSSTTSASTSGYPPYSHQQHQQHRPQGSTYPPTNSGYPPQSGPGPGQQQPHMYSDQNVQQPPHPASMPMHQSAVMFPPHQQGQIPLHARTSSRSPDDTIAL</sequence>
<feature type="region of interest" description="Disordered" evidence="1">
    <location>
        <begin position="108"/>
        <end position="163"/>
    </location>
</feature>
<feature type="region of interest" description="Disordered" evidence="1">
    <location>
        <begin position="360"/>
        <end position="379"/>
    </location>
</feature>
<feature type="compositionally biased region" description="Low complexity" evidence="1">
    <location>
        <begin position="278"/>
        <end position="289"/>
    </location>
</feature>
<gene>
    <name evidence="2" type="ORF">CDEB00056_LOCUS17037</name>
</gene>
<evidence type="ECO:0000313" key="2">
    <source>
        <dbReference type="EMBL" id="CAE0472184.1"/>
    </source>
</evidence>
<evidence type="ECO:0000256" key="1">
    <source>
        <dbReference type="SAM" id="MobiDB-lite"/>
    </source>
</evidence>